<keyword evidence="1" id="KW-0732">Signal</keyword>
<feature type="domain" description="M23ase beta-sheet core" evidence="2">
    <location>
        <begin position="143"/>
        <end position="179"/>
    </location>
</feature>
<dbReference type="SUPFAM" id="SSF51261">
    <property type="entry name" value="Duplicated hybrid motif"/>
    <property type="match status" value="2"/>
</dbReference>
<name>A0ABU7H1L1_9SPHI</name>
<protein>
    <submittedName>
        <fullName evidence="3">M23 family metallopeptidase</fullName>
        <ecNumber evidence="3">3.4.-.-</ecNumber>
    </submittedName>
</protein>
<evidence type="ECO:0000259" key="2">
    <source>
        <dbReference type="Pfam" id="PF01551"/>
    </source>
</evidence>
<proteinExistence type="predicted"/>
<reference evidence="3 4" key="1">
    <citation type="submission" date="2024-01" db="EMBL/GenBank/DDBJ databases">
        <title>Pedobacter sp. nov., isolated from oil-contaminated soil.</title>
        <authorList>
            <person name="Le N.T.T."/>
        </authorList>
    </citation>
    <scope>NUCLEOTIDE SEQUENCE [LARGE SCALE GENOMIC DNA]</scope>
    <source>
        <strain evidence="3 4">VNH31</strain>
    </source>
</reference>
<keyword evidence="4" id="KW-1185">Reference proteome</keyword>
<dbReference type="RefSeq" id="WP_330146075.1">
    <property type="nucleotide sequence ID" value="NZ_JAZDQU010000002.1"/>
</dbReference>
<dbReference type="InterPro" id="IPR050570">
    <property type="entry name" value="Cell_wall_metabolism_enzyme"/>
</dbReference>
<evidence type="ECO:0000256" key="1">
    <source>
        <dbReference type="ARBA" id="ARBA00022729"/>
    </source>
</evidence>
<dbReference type="CDD" id="cd12797">
    <property type="entry name" value="M23_peptidase"/>
    <property type="match status" value="1"/>
</dbReference>
<dbReference type="PANTHER" id="PTHR21666:SF289">
    <property type="entry name" value="L-ALA--D-GLU ENDOPEPTIDASE"/>
    <property type="match status" value="1"/>
</dbReference>
<dbReference type="PANTHER" id="PTHR21666">
    <property type="entry name" value="PEPTIDASE-RELATED"/>
    <property type="match status" value="1"/>
</dbReference>
<dbReference type="Pfam" id="PF01551">
    <property type="entry name" value="Peptidase_M23"/>
    <property type="match status" value="2"/>
</dbReference>
<gene>
    <name evidence="3" type="ORF">VRU49_07050</name>
</gene>
<comment type="caution">
    <text evidence="3">The sequence shown here is derived from an EMBL/GenBank/DDBJ whole genome shotgun (WGS) entry which is preliminary data.</text>
</comment>
<dbReference type="Gene3D" id="2.70.70.10">
    <property type="entry name" value="Glucose Permease (Domain IIA)"/>
    <property type="match status" value="1"/>
</dbReference>
<feature type="domain" description="M23ase beta-sheet core" evidence="2">
    <location>
        <begin position="57"/>
        <end position="125"/>
    </location>
</feature>
<keyword evidence="3" id="KW-0378">Hydrolase</keyword>
<accession>A0ABU7H1L1</accession>
<evidence type="ECO:0000313" key="4">
    <source>
        <dbReference type="Proteomes" id="UP001337681"/>
    </source>
</evidence>
<dbReference type="EMBL" id="JAZDQU010000002">
    <property type="protein sequence ID" value="MEE1885174.1"/>
    <property type="molecule type" value="Genomic_DNA"/>
</dbReference>
<dbReference type="GO" id="GO:0016787">
    <property type="term" value="F:hydrolase activity"/>
    <property type="evidence" value="ECO:0007669"/>
    <property type="project" value="UniProtKB-KW"/>
</dbReference>
<dbReference type="InterPro" id="IPR011055">
    <property type="entry name" value="Dup_hybrid_motif"/>
</dbReference>
<dbReference type="EC" id="3.4.-.-" evidence="3"/>
<evidence type="ECO:0000313" key="3">
    <source>
        <dbReference type="EMBL" id="MEE1885174.1"/>
    </source>
</evidence>
<dbReference type="Proteomes" id="UP001337681">
    <property type="component" value="Unassembled WGS sequence"/>
</dbReference>
<sequence length="574" mass="64167">MIKIYLSVLINIIILNISFGQEIISGTQYPFPNFRSPLNINPPSNAGSFGELRAQHFHTGVDFGTNKVEGHPVFAVEDGYISRIRIQSGGLGYSIYINHPNGYTSVYAHLQKFTPSLNSRVKSEQYKIKSYEVDLKPKAHELQITKGTLIGYSGNTGSSVGPHLHFEIRDTKSEEPINPNFFGIKVADNVKPTISGLYIYELNGKPFTEATPKIAYSVIGQNGVYTLKSNSEINIFGEIGFGIIATDKHSGISGLNGVYSVILEVDNEIVFKSIFERLNFNYSRSLFSYIDYPLKIKSGITVQKSFKDPGNPAEIFGNLINNGRLNFTDGKIHQIKYTVLDASGNKSTLNFKINAKQSNQPLKKITPDSEERIFYFDKKNEFITPNVKVQLSENSLFDNINFQYKTKSIPNNSFFSVIHSIHNLLTPVFKAFDLSIKPDASIGEFLNKAVIVNSKGVSQGGTIEGEFIKASVKLFDDFAIKIDTIAPTVTPLNISEGKNMKGISKISLKIKDNLSGIKNYNGYIDGNWVLMEYDAKSTNIWHVFDKLSPGKHKFELVVEDMKGNIKFYTVNFIR</sequence>
<organism evidence="3 4">
    <name type="scientific">Pedobacter flavus</name>
    <dbReference type="NCBI Taxonomy" id="3113906"/>
    <lineage>
        <taxon>Bacteria</taxon>
        <taxon>Pseudomonadati</taxon>
        <taxon>Bacteroidota</taxon>
        <taxon>Sphingobacteriia</taxon>
        <taxon>Sphingobacteriales</taxon>
        <taxon>Sphingobacteriaceae</taxon>
        <taxon>Pedobacter</taxon>
    </lineage>
</organism>
<dbReference type="InterPro" id="IPR016047">
    <property type="entry name" value="M23ase_b-sheet_dom"/>
</dbReference>